<dbReference type="PANTHER" id="PTHR38436:SF3">
    <property type="entry name" value="CARBOXYMETHYLENEBUTENOLIDASE-RELATED"/>
    <property type="match status" value="1"/>
</dbReference>
<comment type="caution">
    <text evidence="1">The sequence shown here is derived from an EMBL/GenBank/DDBJ whole genome shotgun (WGS) entry which is preliminary data.</text>
</comment>
<dbReference type="EMBL" id="MLKD01000018">
    <property type="protein sequence ID" value="OQE18333.1"/>
    <property type="molecule type" value="Genomic_DNA"/>
</dbReference>
<evidence type="ECO:0000313" key="2">
    <source>
        <dbReference type="Proteomes" id="UP000191285"/>
    </source>
</evidence>
<sequence>MDSIKEISVKPIQLGTNITLQPPLSRCGQGPGLVLLRPASYEGYQQHNTSLDPEPRQKWAEESFTIAQITLNFELSGKQEAIQNLIQEARKGLADLAECTQDDFALLVYGSKTDYASQFELALNEALVNIKKPIALICFDIWDITSTAQLVHVSGSAKPPRCENQTSYQYTDVSSAGFVIPGHSDFKYSTAGVSHTRSLAFLKKHLCGPYFDLEKIWEEHTYFEFGDRSVEKTMATMVQEPYVNHIPTLTGGIGRARLSHFYLHHFIFNNPDDTELDLVSRTVGIDRVVDEFIFSFTHVKEVDWLIPGIPPTGKHLRIPFTSVVNIRGDRLYHEHIAWDQATVLVQLGLMPEYLPFPYALRDGTTPAPGKRFEFRVPAAGEEAARKLQNGYSVSSNEMFEYKVREVDDK</sequence>
<dbReference type="InterPro" id="IPR032710">
    <property type="entry name" value="NTF2-like_dom_sf"/>
</dbReference>
<dbReference type="SUPFAM" id="SSF54427">
    <property type="entry name" value="NTF2-like"/>
    <property type="match status" value="1"/>
</dbReference>
<dbReference type="InterPro" id="IPR009959">
    <property type="entry name" value="Cyclase_SnoaL-like"/>
</dbReference>
<dbReference type="Proteomes" id="UP000191285">
    <property type="component" value="Unassembled WGS sequence"/>
</dbReference>
<dbReference type="PANTHER" id="PTHR38436">
    <property type="entry name" value="POLYKETIDE CYCLASE SNOAL-LIKE DOMAIN"/>
    <property type="match status" value="1"/>
</dbReference>
<keyword evidence="2" id="KW-1185">Reference proteome</keyword>
<accession>A0A1V6SXL0</accession>
<dbReference type="OrthoDB" id="5440at2759"/>
<dbReference type="AlphaFoldDB" id="A0A1V6SXL0"/>
<dbReference type="Gene3D" id="3.10.450.50">
    <property type="match status" value="1"/>
</dbReference>
<dbReference type="GO" id="GO:0030638">
    <property type="term" value="P:polyketide metabolic process"/>
    <property type="evidence" value="ECO:0007669"/>
    <property type="project" value="InterPro"/>
</dbReference>
<gene>
    <name evidence="1" type="ORF">PENSTE_c018G06187</name>
</gene>
<reference evidence="2" key="1">
    <citation type="journal article" date="2017" name="Nat. Microbiol.">
        <title>Global analysis of biosynthetic gene clusters reveals vast potential of secondary metabolite production in Penicillium species.</title>
        <authorList>
            <person name="Nielsen J.C."/>
            <person name="Grijseels S."/>
            <person name="Prigent S."/>
            <person name="Ji B."/>
            <person name="Dainat J."/>
            <person name="Nielsen K.F."/>
            <person name="Frisvad J.C."/>
            <person name="Workman M."/>
            <person name="Nielsen J."/>
        </authorList>
    </citation>
    <scope>NUCLEOTIDE SEQUENCE [LARGE SCALE GENOMIC DNA]</scope>
    <source>
        <strain evidence="2">IBT 24891</strain>
    </source>
</reference>
<evidence type="ECO:0008006" key="3">
    <source>
        <dbReference type="Google" id="ProtNLM"/>
    </source>
</evidence>
<organism evidence="1 2">
    <name type="scientific">Penicillium steckii</name>
    <dbReference type="NCBI Taxonomy" id="303698"/>
    <lineage>
        <taxon>Eukaryota</taxon>
        <taxon>Fungi</taxon>
        <taxon>Dikarya</taxon>
        <taxon>Ascomycota</taxon>
        <taxon>Pezizomycotina</taxon>
        <taxon>Eurotiomycetes</taxon>
        <taxon>Eurotiomycetidae</taxon>
        <taxon>Eurotiales</taxon>
        <taxon>Aspergillaceae</taxon>
        <taxon>Penicillium</taxon>
    </lineage>
</organism>
<evidence type="ECO:0000313" key="1">
    <source>
        <dbReference type="EMBL" id="OQE18333.1"/>
    </source>
</evidence>
<protein>
    <recommendedName>
        <fullName evidence="3">SnoaL-like domain-containing protein</fullName>
    </recommendedName>
</protein>
<dbReference type="STRING" id="303698.A0A1V6SXL0"/>
<name>A0A1V6SXL0_9EURO</name>
<proteinExistence type="predicted"/>